<dbReference type="RefSeq" id="WP_179919955.1">
    <property type="nucleotide sequence ID" value="NZ_CP058909.1"/>
</dbReference>
<dbReference type="KEGG" id="hpel:HZS54_00090"/>
<evidence type="ECO:0000313" key="2">
    <source>
        <dbReference type="EMBL" id="QLH80119.1"/>
    </source>
</evidence>
<gene>
    <name evidence="2" type="ORF">HZS54_00090</name>
</gene>
<keyword evidence="1" id="KW-0472">Membrane</keyword>
<sequence>MSGAYPLFPAAPPGGDELLASLVVQFLGVVILGLVAIALYRRFAGGR</sequence>
<dbReference type="Proteomes" id="UP000509346">
    <property type="component" value="Chromosome"/>
</dbReference>
<accession>A0A7D5PDE7</accession>
<dbReference type="GeneID" id="56080941"/>
<evidence type="ECO:0000256" key="1">
    <source>
        <dbReference type="SAM" id="Phobius"/>
    </source>
</evidence>
<reference evidence="2 3" key="1">
    <citation type="submission" date="2020-07" db="EMBL/GenBank/DDBJ databases">
        <title>Halosimplex litoreum sp. nov. and Halosimplex rubrum sp. nov., isolated from different salt environments.</title>
        <authorList>
            <person name="Cui H."/>
        </authorList>
    </citation>
    <scope>NUCLEOTIDE SEQUENCE [LARGE SCALE GENOMIC DNA]</scope>
    <source>
        <strain evidence="2 3">R2</strain>
    </source>
</reference>
<evidence type="ECO:0000313" key="3">
    <source>
        <dbReference type="Proteomes" id="UP000509346"/>
    </source>
</evidence>
<name>A0A7D5PDE7_9EURY</name>
<proteinExistence type="predicted"/>
<protein>
    <submittedName>
        <fullName evidence="2">Uncharacterized protein</fullName>
    </submittedName>
</protein>
<dbReference type="EMBL" id="CP058909">
    <property type="protein sequence ID" value="QLH80119.1"/>
    <property type="molecule type" value="Genomic_DNA"/>
</dbReference>
<organism evidence="2 3">
    <name type="scientific">Halosimplex pelagicum</name>
    <dbReference type="NCBI Taxonomy" id="869886"/>
    <lineage>
        <taxon>Archaea</taxon>
        <taxon>Methanobacteriati</taxon>
        <taxon>Methanobacteriota</taxon>
        <taxon>Stenosarchaea group</taxon>
        <taxon>Halobacteria</taxon>
        <taxon>Halobacteriales</taxon>
        <taxon>Haloarculaceae</taxon>
        <taxon>Halosimplex</taxon>
    </lineage>
</organism>
<feature type="transmembrane region" description="Helical" evidence="1">
    <location>
        <begin position="20"/>
        <end position="40"/>
    </location>
</feature>
<keyword evidence="1" id="KW-0812">Transmembrane</keyword>
<keyword evidence="3" id="KW-1185">Reference proteome</keyword>
<keyword evidence="1" id="KW-1133">Transmembrane helix</keyword>
<dbReference type="AlphaFoldDB" id="A0A7D5PDE7"/>